<dbReference type="EMBL" id="GGFL01006787">
    <property type="protein sequence ID" value="MBW70965.1"/>
    <property type="molecule type" value="Transcribed_RNA"/>
</dbReference>
<sequence>MGTFLSTCLSVFVSVCVCMCAWFRVEVLFVHYNTFPSLLPTSTSREHRIAPAFHIPYTLCGPASWHIHSRIERSVAGK</sequence>
<proteinExistence type="predicted"/>
<accession>A0A2M4D0A2</accession>
<dbReference type="AlphaFoldDB" id="A0A2M4D0A2"/>
<reference evidence="1" key="1">
    <citation type="submission" date="2018-01" db="EMBL/GenBank/DDBJ databases">
        <title>An insight into the sialome of Amazonian anophelines.</title>
        <authorList>
            <person name="Ribeiro J.M."/>
            <person name="Scarpassa V."/>
            <person name="Calvo E."/>
        </authorList>
    </citation>
    <scope>NUCLEOTIDE SEQUENCE</scope>
</reference>
<organism evidence="1">
    <name type="scientific">Anopheles darlingi</name>
    <name type="common">Mosquito</name>
    <dbReference type="NCBI Taxonomy" id="43151"/>
    <lineage>
        <taxon>Eukaryota</taxon>
        <taxon>Metazoa</taxon>
        <taxon>Ecdysozoa</taxon>
        <taxon>Arthropoda</taxon>
        <taxon>Hexapoda</taxon>
        <taxon>Insecta</taxon>
        <taxon>Pterygota</taxon>
        <taxon>Neoptera</taxon>
        <taxon>Endopterygota</taxon>
        <taxon>Diptera</taxon>
        <taxon>Nematocera</taxon>
        <taxon>Culicoidea</taxon>
        <taxon>Culicidae</taxon>
        <taxon>Anophelinae</taxon>
        <taxon>Anopheles</taxon>
    </lineage>
</organism>
<evidence type="ECO:0000313" key="1">
    <source>
        <dbReference type="EMBL" id="MBW70965.1"/>
    </source>
</evidence>
<name>A0A2M4D0A2_ANODA</name>
<protein>
    <submittedName>
        <fullName evidence="1">Putative secreted protein</fullName>
    </submittedName>
</protein>